<dbReference type="RefSeq" id="WP_154541057.1">
    <property type="nucleotide sequence ID" value="NZ_VULQ01000008.1"/>
</dbReference>
<dbReference type="GO" id="GO:0016758">
    <property type="term" value="F:hexosyltransferase activity"/>
    <property type="evidence" value="ECO:0007669"/>
    <property type="project" value="UniProtKB-ARBA"/>
</dbReference>
<sequence length="308" mass="36653">MEDKLTVIIPLYNREDKVKDTILSIENQTCKDFEILVIDDGSTDNSKKVIESLMKDYDNIRYIYKENGGVSSARNLGIKKSTTKYISFLDSDDLYEVDFVEKMLCIIRENDGDIAICGYYIEDDYEKRESKTKFISKDILYNYILGKNNFHTSTFVFKKEFIRKNNIYFYEDLSWGEDISFFIKAMSKTKNINLVQYFLTTYINKIDEKALSNFEIEKIDKDFNFVNRIINDKDINLSKKHREVLVNYKLIGLIVYRLLECLDRGYDINLVKKYYNKYKKYIENISMKQGLRSLKLFVNKQKLERLLK</sequence>
<dbReference type="InterPro" id="IPR001173">
    <property type="entry name" value="Glyco_trans_2-like"/>
</dbReference>
<evidence type="ECO:0000313" key="3">
    <source>
        <dbReference type="Proteomes" id="UP000441925"/>
    </source>
</evidence>
<evidence type="ECO:0000313" key="2">
    <source>
        <dbReference type="EMBL" id="MSS78180.1"/>
    </source>
</evidence>
<dbReference type="PANTHER" id="PTHR22916">
    <property type="entry name" value="GLYCOSYLTRANSFERASE"/>
    <property type="match status" value="1"/>
</dbReference>
<dbReference type="Pfam" id="PF00535">
    <property type="entry name" value="Glycos_transf_2"/>
    <property type="match status" value="1"/>
</dbReference>
<dbReference type="SUPFAM" id="SSF53448">
    <property type="entry name" value="Nucleotide-diphospho-sugar transferases"/>
    <property type="match status" value="1"/>
</dbReference>
<dbReference type="CDD" id="cd00761">
    <property type="entry name" value="Glyco_tranf_GTA_type"/>
    <property type="match status" value="1"/>
</dbReference>
<organism evidence="2 3">
    <name type="scientific">Anaerococcus porci</name>
    <dbReference type="NCBI Taxonomy" id="2652269"/>
    <lineage>
        <taxon>Bacteria</taxon>
        <taxon>Bacillati</taxon>
        <taxon>Bacillota</taxon>
        <taxon>Tissierellia</taxon>
        <taxon>Tissierellales</taxon>
        <taxon>Peptoniphilaceae</taxon>
        <taxon>Anaerococcus</taxon>
    </lineage>
</organism>
<protein>
    <submittedName>
        <fullName evidence="2">Glycosyltransferase family 2 protein</fullName>
    </submittedName>
</protein>
<accession>A0A6N7VFG0</accession>
<dbReference type="EMBL" id="VULQ01000008">
    <property type="protein sequence ID" value="MSS78180.1"/>
    <property type="molecule type" value="Genomic_DNA"/>
</dbReference>
<dbReference type="PANTHER" id="PTHR22916:SF3">
    <property type="entry name" value="UDP-GLCNAC:BETAGAL BETA-1,3-N-ACETYLGLUCOSAMINYLTRANSFERASE-LIKE PROTEIN 1"/>
    <property type="match status" value="1"/>
</dbReference>
<reference evidence="2 3" key="1">
    <citation type="submission" date="2019-08" db="EMBL/GenBank/DDBJ databases">
        <title>In-depth cultivation of the pig gut microbiome towards novel bacterial diversity and tailored functional studies.</title>
        <authorList>
            <person name="Wylensek D."/>
            <person name="Hitch T.C.A."/>
            <person name="Clavel T."/>
        </authorList>
    </citation>
    <scope>NUCLEOTIDE SEQUENCE [LARGE SCALE GENOMIC DNA]</scope>
    <source>
        <strain evidence="2 3">WCA-380-WT-2B</strain>
    </source>
</reference>
<keyword evidence="3" id="KW-1185">Reference proteome</keyword>
<gene>
    <name evidence="2" type="ORF">FYJ26_07170</name>
</gene>
<dbReference type="AlphaFoldDB" id="A0A6N7VFG0"/>
<comment type="caution">
    <text evidence="2">The sequence shown here is derived from an EMBL/GenBank/DDBJ whole genome shotgun (WGS) entry which is preliminary data.</text>
</comment>
<evidence type="ECO:0000259" key="1">
    <source>
        <dbReference type="Pfam" id="PF00535"/>
    </source>
</evidence>
<feature type="domain" description="Glycosyltransferase 2-like" evidence="1">
    <location>
        <begin position="6"/>
        <end position="155"/>
    </location>
</feature>
<name>A0A6N7VFG0_9FIRM</name>
<keyword evidence="2" id="KW-0808">Transferase</keyword>
<dbReference type="InterPro" id="IPR029044">
    <property type="entry name" value="Nucleotide-diphossugar_trans"/>
</dbReference>
<proteinExistence type="predicted"/>
<dbReference type="Proteomes" id="UP000441925">
    <property type="component" value="Unassembled WGS sequence"/>
</dbReference>
<dbReference type="Gene3D" id="3.90.550.10">
    <property type="entry name" value="Spore Coat Polysaccharide Biosynthesis Protein SpsA, Chain A"/>
    <property type="match status" value="1"/>
</dbReference>